<dbReference type="GO" id="GO:0034028">
    <property type="term" value="F:5-(carboxyamino)imidazole ribonucleotide synthase activity"/>
    <property type="evidence" value="ECO:0007669"/>
    <property type="project" value="UniProtKB-UniRule"/>
</dbReference>
<dbReference type="UniPathway" id="UPA00074">
    <property type="reaction ID" value="UER00942"/>
</dbReference>
<gene>
    <name evidence="4 5" type="primary">purK</name>
    <name evidence="7" type="ORF">Rain11_1564</name>
</gene>
<dbReference type="GO" id="GO:0006189">
    <property type="term" value="P:'de novo' IMP biosynthetic process"/>
    <property type="evidence" value="ECO:0007669"/>
    <property type="project" value="UniProtKB-UniRule"/>
</dbReference>
<dbReference type="Pfam" id="PF17769">
    <property type="entry name" value="PurK_C"/>
    <property type="match status" value="1"/>
</dbReference>
<dbReference type="AlphaFoldDB" id="A0A2N3IF18"/>
<comment type="function">
    <text evidence="5">Catalyzes the ATP-dependent conversion of 5-aminoimidazole ribonucleotide (AIR) and HCO(3)- to N5-carboxyaminoimidazole ribonucleotide (N5-CAIR).</text>
</comment>
<dbReference type="NCBIfam" id="TIGR01161">
    <property type="entry name" value="purK"/>
    <property type="match status" value="1"/>
</dbReference>
<feature type="binding site" evidence="4">
    <location>
        <position position="102"/>
    </location>
    <ligand>
        <name>ATP</name>
        <dbReference type="ChEBI" id="CHEBI:30616"/>
    </ligand>
</feature>
<organism evidence="7 8">
    <name type="scientific">Raineya orbicola</name>
    <dbReference type="NCBI Taxonomy" id="2016530"/>
    <lineage>
        <taxon>Bacteria</taxon>
        <taxon>Pseudomonadati</taxon>
        <taxon>Bacteroidota</taxon>
        <taxon>Cytophagia</taxon>
        <taxon>Cytophagales</taxon>
        <taxon>Raineyaceae</taxon>
        <taxon>Raineya</taxon>
    </lineage>
</organism>
<evidence type="ECO:0000256" key="1">
    <source>
        <dbReference type="ARBA" id="ARBA00022741"/>
    </source>
</evidence>
<evidence type="ECO:0000256" key="5">
    <source>
        <dbReference type="RuleBase" id="RU361200"/>
    </source>
</evidence>
<dbReference type="PANTHER" id="PTHR11609:SF5">
    <property type="entry name" value="PHOSPHORIBOSYLAMINOIMIDAZOLE CARBOXYLASE"/>
    <property type="match status" value="1"/>
</dbReference>
<evidence type="ECO:0000256" key="4">
    <source>
        <dbReference type="HAMAP-Rule" id="MF_01928"/>
    </source>
</evidence>
<comment type="caution">
    <text evidence="7">The sequence shown here is derived from an EMBL/GenBank/DDBJ whole genome shotgun (WGS) entry which is preliminary data.</text>
</comment>
<feature type="binding site" evidence="4">
    <location>
        <begin position="171"/>
        <end position="174"/>
    </location>
    <ligand>
        <name>ATP</name>
        <dbReference type="ChEBI" id="CHEBI:30616"/>
    </ligand>
</feature>
<dbReference type="RefSeq" id="WP_101358833.1">
    <property type="nucleotide sequence ID" value="NZ_NKXO01000022.1"/>
</dbReference>
<dbReference type="SUPFAM" id="SSF51246">
    <property type="entry name" value="Rudiment single hybrid motif"/>
    <property type="match status" value="1"/>
</dbReference>
<comment type="catalytic activity">
    <reaction evidence="4 5">
        <text>5-amino-1-(5-phospho-beta-D-ribosyl)imidazole + hydrogencarbonate + ATP = 5-carboxyamino-1-(5-phospho-D-ribosyl)imidazole + ADP + phosphate + 2 H(+)</text>
        <dbReference type="Rhea" id="RHEA:19317"/>
        <dbReference type="ChEBI" id="CHEBI:15378"/>
        <dbReference type="ChEBI" id="CHEBI:17544"/>
        <dbReference type="ChEBI" id="CHEBI:30616"/>
        <dbReference type="ChEBI" id="CHEBI:43474"/>
        <dbReference type="ChEBI" id="CHEBI:58730"/>
        <dbReference type="ChEBI" id="CHEBI:137981"/>
        <dbReference type="ChEBI" id="CHEBI:456216"/>
        <dbReference type="EC" id="6.3.4.18"/>
    </reaction>
</comment>
<dbReference type="InterPro" id="IPR011054">
    <property type="entry name" value="Rudment_hybrid_motif"/>
</dbReference>
<keyword evidence="1 4" id="KW-0547">Nucleotide-binding</keyword>
<dbReference type="Pfam" id="PF02222">
    <property type="entry name" value="ATP-grasp"/>
    <property type="match status" value="1"/>
</dbReference>
<dbReference type="GO" id="GO:0004638">
    <property type="term" value="F:phosphoribosylaminoimidazole carboxylase activity"/>
    <property type="evidence" value="ECO:0007669"/>
    <property type="project" value="InterPro"/>
</dbReference>
<dbReference type="NCBIfam" id="NF004679">
    <property type="entry name" value="PRK06019.1-5"/>
    <property type="match status" value="1"/>
</dbReference>
<comment type="pathway">
    <text evidence="4 5">Purine metabolism; IMP biosynthesis via de novo pathway; 5-amino-1-(5-phospho-D-ribosyl)imidazole-4-carboxylate from 5-amino-1-(5-phospho-D-ribosyl)imidazole (N5-CAIR route): step 1/2.</text>
</comment>
<sequence length="379" mass="42767">MNLRIGILGGGQLGQMFLQNAFSYPFEVHILEKDVSASCAKVTPFFHQGDIRDFQAVYDFGKEMNIVSVEIENVNIDALKVLEKEGIRVFPEPRVLELIADKCLQKQFFKENHLPTADFVIVENHQDLYKYADFLPAFQKLAKGGYDGRGVQLLENEKDLNKAFTAKSLLEKKVSVQKEISVIVARNHTGIAVYEPVEMVFDKKLNLVDYLLAPARISKQKAQEAQDLAHKVIEKLQMTGILAVEMFLDENNNLLINELAPRPHNSGHHTIEAAFCSQYDQHLRSISGLPLGNPQLHTRAGMLNILGEKGYEGEAIYEGLSDILAVPKVYLHLYNKRLTKAGRKMGHFTILGENFEEIEEKIALLKQKFKVKGTKFSLG</sequence>
<dbReference type="PROSITE" id="PS50975">
    <property type="entry name" value="ATP_GRASP"/>
    <property type="match status" value="1"/>
</dbReference>
<comment type="similarity">
    <text evidence="4 5">Belongs to the PurK/PurT family.</text>
</comment>
<dbReference type="Proteomes" id="UP000233387">
    <property type="component" value="Unassembled WGS sequence"/>
</dbReference>
<dbReference type="HAMAP" id="MF_01928">
    <property type="entry name" value="PurK"/>
    <property type="match status" value="1"/>
</dbReference>
<keyword evidence="3 4" id="KW-0067">ATP-binding</keyword>
<evidence type="ECO:0000256" key="3">
    <source>
        <dbReference type="ARBA" id="ARBA00022840"/>
    </source>
</evidence>
<name>A0A2N3IF18_9BACT</name>
<dbReference type="InterPro" id="IPR003135">
    <property type="entry name" value="ATP-grasp_carboxylate-amine"/>
</dbReference>
<proteinExistence type="inferred from homology"/>
<keyword evidence="8" id="KW-1185">Reference proteome</keyword>
<dbReference type="InterPro" id="IPR011761">
    <property type="entry name" value="ATP-grasp"/>
</dbReference>
<dbReference type="InterPro" id="IPR040686">
    <property type="entry name" value="PurK_C"/>
</dbReference>
<dbReference type="GO" id="GO:0005829">
    <property type="term" value="C:cytosol"/>
    <property type="evidence" value="ECO:0007669"/>
    <property type="project" value="TreeGrafter"/>
</dbReference>
<keyword evidence="4 5" id="KW-0436">Ligase</keyword>
<comment type="caution">
    <text evidence="4">Lacks conserved residue(s) required for the propagation of feature annotation.</text>
</comment>
<protein>
    <recommendedName>
        <fullName evidence="4 5">N5-carboxyaminoimidazole ribonucleotide synthase</fullName>
        <shortName evidence="4 5">N5-CAIR synthase</shortName>
        <ecNumber evidence="4 5">6.3.4.18</ecNumber>
    </recommendedName>
    <alternativeName>
        <fullName evidence="4 5">5-(carboxyamino)imidazole ribonucleotide synthetase</fullName>
    </alternativeName>
</protein>
<dbReference type="GO" id="GO:0005524">
    <property type="term" value="F:ATP binding"/>
    <property type="evidence" value="ECO:0007669"/>
    <property type="project" value="UniProtKB-UniRule"/>
</dbReference>
<dbReference type="InterPro" id="IPR005875">
    <property type="entry name" value="PurK"/>
</dbReference>
<dbReference type="InterPro" id="IPR016185">
    <property type="entry name" value="PreATP-grasp_dom_sf"/>
</dbReference>
<dbReference type="EMBL" id="NKXO01000022">
    <property type="protein sequence ID" value="PKQ68909.1"/>
    <property type="molecule type" value="Genomic_DNA"/>
</dbReference>
<feature type="binding site" evidence="4">
    <location>
        <begin position="257"/>
        <end position="258"/>
    </location>
    <ligand>
        <name>ATP</name>
        <dbReference type="ChEBI" id="CHEBI:30616"/>
    </ligand>
</feature>
<dbReference type="Pfam" id="PF22660">
    <property type="entry name" value="RS_preATP-grasp-like"/>
    <property type="match status" value="1"/>
</dbReference>
<feature type="domain" description="ATP-grasp" evidence="6">
    <location>
        <begin position="106"/>
        <end position="287"/>
    </location>
</feature>
<evidence type="ECO:0000313" key="8">
    <source>
        <dbReference type="Proteomes" id="UP000233387"/>
    </source>
</evidence>
<keyword evidence="2 4" id="KW-0658">Purine biosynthesis</keyword>
<dbReference type="GO" id="GO:0046872">
    <property type="term" value="F:metal ion binding"/>
    <property type="evidence" value="ECO:0007669"/>
    <property type="project" value="InterPro"/>
</dbReference>
<dbReference type="SUPFAM" id="SSF52440">
    <property type="entry name" value="PreATP-grasp domain"/>
    <property type="match status" value="1"/>
</dbReference>
<dbReference type="InterPro" id="IPR013815">
    <property type="entry name" value="ATP_grasp_subdomain_1"/>
</dbReference>
<evidence type="ECO:0000259" key="6">
    <source>
        <dbReference type="PROSITE" id="PS50975"/>
    </source>
</evidence>
<dbReference type="Gene3D" id="3.40.50.20">
    <property type="match status" value="1"/>
</dbReference>
<accession>A0A2N3IF18</accession>
<feature type="binding site" evidence="4">
    <location>
        <position position="140"/>
    </location>
    <ligand>
        <name>ATP</name>
        <dbReference type="ChEBI" id="CHEBI:30616"/>
    </ligand>
</feature>
<dbReference type="Gene3D" id="3.30.1490.20">
    <property type="entry name" value="ATP-grasp fold, A domain"/>
    <property type="match status" value="1"/>
</dbReference>
<comment type="function">
    <text evidence="4">Catalyzes the ATP-dependent conversion of 5-aminoimidazole ribonucleotide (AIR) and HCO(3)(-) to N5-carboxyaminoimidazole ribonucleotide (N5-CAIR).</text>
</comment>
<dbReference type="EC" id="6.3.4.18" evidence="4 5"/>
<comment type="subunit">
    <text evidence="4 5">Homodimer.</text>
</comment>
<dbReference type="OrthoDB" id="9804625at2"/>
<feature type="binding site" evidence="4">
    <location>
        <position position="179"/>
    </location>
    <ligand>
        <name>ATP</name>
        <dbReference type="ChEBI" id="CHEBI:30616"/>
    </ligand>
</feature>
<dbReference type="SUPFAM" id="SSF56059">
    <property type="entry name" value="Glutathione synthetase ATP-binding domain-like"/>
    <property type="match status" value="1"/>
</dbReference>
<evidence type="ECO:0000313" key="7">
    <source>
        <dbReference type="EMBL" id="PKQ68909.1"/>
    </source>
</evidence>
<evidence type="ECO:0000256" key="2">
    <source>
        <dbReference type="ARBA" id="ARBA00022755"/>
    </source>
</evidence>
<reference evidence="7 8" key="1">
    <citation type="submission" date="2017-06" db="EMBL/GenBank/DDBJ databases">
        <title>Raineya orbicola gen. nov., sp. nov. a slightly thermophilic bacterium of the phylum Bacteroidetes and the description of Raineyaceae fam. nov.</title>
        <authorList>
            <person name="Albuquerque L."/>
            <person name="Polonia A.R.M."/>
            <person name="Barroso C."/>
            <person name="Froufe H.J.C."/>
            <person name="Lage O."/>
            <person name="Lobo-Da-Cunha A."/>
            <person name="Egas C."/>
            <person name="Da Costa M.S."/>
        </authorList>
    </citation>
    <scope>NUCLEOTIDE SEQUENCE [LARGE SCALE GENOMIC DNA]</scope>
    <source>
        <strain evidence="7 8">SPSPC-11</strain>
    </source>
</reference>
<dbReference type="InterPro" id="IPR054350">
    <property type="entry name" value="PurT/PurK_preATP-grasp"/>
</dbReference>
<dbReference type="PANTHER" id="PTHR11609">
    <property type="entry name" value="PURINE BIOSYNTHESIS PROTEIN 6/7, PUR6/7"/>
    <property type="match status" value="1"/>
</dbReference>
<dbReference type="Gene3D" id="3.30.470.20">
    <property type="entry name" value="ATP-grasp fold, B domain"/>
    <property type="match status" value="1"/>
</dbReference>